<evidence type="ECO:0000313" key="2">
    <source>
        <dbReference type="EMBL" id="KAF1760876.1"/>
    </source>
</evidence>
<protein>
    <submittedName>
        <fullName evidence="2">Uncharacterized protein</fullName>
    </submittedName>
</protein>
<keyword evidence="1" id="KW-0732">Signal</keyword>
<reference evidence="2 3" key="1">
    <citation type="submission" date="2019-12" db="EMBL/GenBank/DDBJ databases">
        <title>Chromosome-level assembly of the Caenorhabditis remanei genome.</title>
        <authorList>
            <person name="Teterina A.A."/>
            <person name="Willis J.H."/>
            <person name="Phillips P.C."/>
        </authorList>
    </citation>
    <scope>NUCLEOTIDE SEQUENCE [LARGE SCALE GENOMIC DNA]</scope>
    <source>
        <strain evidence="2 3">PX506</strain>
        <tissue evidence="2">Whole organism</tissue>
    </source>
</reference>
<gene>
    <name evidence="2" type="ORF">GCK72_009127</name>
</gene>
<dbReference type="RefSeq" id="XP_053586804.1">
    <property type="nucleotide sequence ID" value="XM_053727227.1"/>
</dbReference>
<proteinExistence type="predicted"/>
<sequence>MNILALFIFCLLAITSPILAEDTRGTRCTSDEQCRKVAICVAGWCIIEQGINRHGKGGPRDSFRGFYQKDLGQD</sequence>
<accession>A0A6A5H230</accession>
<dbReference type="KEGG" id="crq:GCK72_009127"/>
<dbReference type="EMBL" id="WUAV01000003">
    <property type="protein sequence ID" value="KAF1760876.1"/>
    <property type="molecule type" value="Genomic_DNA"/>
</dbReference>
<feature type="chain" id="PRO_5025626051" evidence="1">
    <location>
        <begin position="21"/>
        <end position="74"/>
    </location>
</feature>
<dbReference type="CTD" id="78774843"/>
<dbReference type="AlphaFoldDB" id="A0A6A5H230"/>
<feature type="signal peptide" evidence="1">
    <location>
        <begin position="1"/>
        <end position="20"/>
    </location>
</feature>
<dbReference type="GeneID" id="78774843"/>
<evidence type="ECO:0000256" key="1">
    <source>
        <dbReference type="SAM" id="SignalP"/>
    </source>
</evidence>
<organism evidence="2 3">
    <name type="scientific">Caenorhabditis remanei</name>
    <name type="common">Caenorhabditis vulgaris</name>
    <dbReference type="NCBI Taxonomy" id="31234"/>
    <lineage>
        <taxon>Eukaryota</taxon>
        <taxon>Metazoa</taxon>
        <taxon>Ecdysozoa</taxon>
        <taxon>Nematoda</taxon>
        <taxon>Chromadorea</taxon>
        <taxon>Rhabditida</taxon>
        <taxon>Rhabditina</taxon>
        <taxon>Rhabditomorpha</taxon>
        <taxon>Rhabditoidea</taxon>
        <taxon>Rhabditidae</taxon>
        <taxon>Peloderinae</taxon>
        <taxon>Caenorhabditis</taxon>
    </lineage>
</organism>
<comment type="caution">
    <text evidence="2">The sequence shown here is derived from an EMBL/GenBank/DDBJ whole genome shotgun (WGS) entry which is preliminary data.</text>
</comment>
<dbReference type="Proteomes" id="UP000483820">
    <property type="component" value="Chromosome III"/>
</dbReference>
<evidence type="ECO:0000313" key="3">
    <source>
        <dbReference type="Proteomes" id="UP000483820"/>
    </source>
</evidence>
<name>A0A6A5H230_CAERE</name>